<sequence>MLISNNSNNTVYNFCKHKIENFMTNYEAFECLSCTGFLNTNFNNYDNSISYLKYLLEILPYIFGNQSAADKCLKYITRISNGNKNMRNNRLVLPQNTYNNYSQTNIQYNIYNNFPSNSYGSSSYNPSMYNNQSSFTYNGNLNRNVNYPISNSTNTVGNNFSTTIQNVPQSLLDITTYPTPPQTTFMRGQSSTRLPNCPPSYHSSVNNSNSIVRKVSQPKIIQKKLFYYNEIKEICSWNQNCKISMIPVVRGREVTNKYYEYAFEISISSTILSCIKKPKNNQSFDILLRSVSRPDKDGLYSDQYPLDMEFFTENINCSDLLPRVEAKYASTDIGQRLSYPSIITPAIINKSKSFPLVEGGLECFYTFHFRIRYPTFAKRQSMIENGFYFFKFVFCSKIPTETVMNRILKQPMLGKEAFLKNIIEEFERDDEIGCESVIVSLQSSITMAIIKHPFRGKYCKHLIPDDLEAYLKQNEGNEKFVCKICKNKCTPDDIIIDSYFREILEKNSKITKIEILKNGEYIIKEIEDDEIDKDNKFSNNHLDIDEIIIIESGSEDENESNVTKNLKSLPKNETLISNQESFTNVVSNKTLQQDSAKSNNISKINNVHTLNECGDNLVIDESRENVITPISNEIENIVISDEMGDDLVIDESIETDITPISKEVENIFISSEPMEIENNFIPSEVLEVEDVSSFNKPKEVSKIIISDKPIQQIKFTNKNKSTISSEANITPENKLSNLCIDRSINGTKNGVSVDIDVDTSGGVVINDSDGNTKNNNGQINKSLTHTCTKIYDKDILIPKNKNSKTNSTAINSQSIFEINDFEELDINKFKISKEYIELNKSRFKFDIDPGDFLF</sequence>
<dbReference type="GO" id="GO:0016925">
    <property type="term" value="P:protein sumoylation"/>
    <property type="evidence" value="ECO:0007669"/>
    <property type="project" value="TreeGrafter"/>
</dbReference>
<evidence type="ECO:0000256" key="2">
    <source>
        <dbReference type="ARBA" id="ARBA00022771"/>
    </source>
</evidence>
<dbReference type="GO" id="GO:0061665">
    <property type="term" value="F:SUMO ligase activity"/>
    <property type="evidence" value="ECO:0007669"/>
    <property type="project" value="TreeGrafter"/>
</dbReference>
<proteinExistence type="predicted"/>
<evidence type="ECO:0000259" key="5">
    <source>
        <dbReference type="PROSITE" id="PS51044"/>
    </source>
</evidence>
<dbReference type="STRING" id="34506.A0A090L1F7"/>
<dbReference type="GeneID" id="36375986"/>
<dbReference type="PANTHER" id="PTHR10782">
    <property type="entry name" value="ZINC FINGER MIZ DOMAIN-CONTAINING PROTEIN"/>
    <property type="match status" value="1"/>
</dbReference>
<dbReference type="EMBL" id="LN609528">
    <property type="protein sequence ID" value="CEF63621.1"/>
    <property type="molecule type" value="Genomic_DNA"/>
</dbReference>
<keyword evidence="1" id="KW-0479">Metal-binding</keyword>
<evidence type="ECO:0000256" key="3">
    <source>
        <dbReference type="ARBA" id="ARBA00022833"/>
    </source>
</evidence>
<dbReference type="Gene3D" id="3.30.40.10">
    <property type="entry name" value="Zinc/RING finger domain, C3HC4 (zinc finger)"/>
    <property type="match status" value="1"/>
</dbReference>
<feature type="domain" description="SP-RING-type" evidence="5">
    <location>
        <begin position="428"/>
        <end position="509"/>
    </location>
</feature>
<name>A0A090L1F7_STRRB</name>
<dbReference type="PANTHER" id="PTHR10782:SF4">
    <property type="entry name" value="TONALLI, ISOFORM E"/>
    <property type="match status" value="1"/>
</dbReference>
<organism evidence="6">
    <name type="scientific">Strongyloides ratti</name>
    <name type="common">Parasitic roundworm</name>
    <dbReference type="NCBI Taxonomy" id="34506"/>
    <lineage>
        <taxon>Eukaryota</taxon>
        <taxon>Metazoa</taxon>
        <taxon>Ecdysozoa</taxon>
        <taxon>Nematoda</taxon>
        <taxon>Chromadorea</taxon>
        <taxon>Rhabditida</taxon>
        <taxon>Tylenchina</taxon>
        <taxon>Panagrolaimomorpha</taxon>
        <taxon>Strongyloidoidea</taxon>
        <taxon>Strongyloididae</taxon>
        <taxon>Strongyloides</taxon>
    </lineage>
</organism>
<evidence type="ECO:0000313" key="9">
    <source>
        <dbReference type="WormBase" id="SRAE_1000188100"/>
    </source>
</evidence>
<protein>
    <submittedName>
        <fullName evidence="6 8">Zinc finger, MIZ-type domain-containing protein</fullName>
    </submittedName>
</protein>
<evidence type="ECO:0000313" key="7">
    <source>
        <dbReference type="Proteomes" id="UP000035682"/>
    </source>
</evidence>
<dbReference type="InterPro" id="IPR013083">
    <property type="entry name" value="Znf_RING/FYVE/PHD"/>
</dbReference>
<keyword evidence="2 4" id="KW-0863">Zinc-finger</keyword>
<evidence type="ECO:0000313" key="6">
    <source>
        <dbReference type="EMBL" id="CEF63621.1"/>
    </source>
</evidence>
<dbReference type="WBParaSite" id="SRAE_1000188100.1">
    <property type="protein sequence ID" value="SRAE_1000188100.1"/>
    <property type="gene ID" value="WBGene00258491"/>
</dbReference>
<dbReference type="GO" id="GO:0008270">
    <property type="term" value="F:zinc ion binding"/>
    <property type="evidence" value="ECO:0007669"/>
    <property type="project" value="UniProtKB-KW"/>
</dbReference>
<reference evidence="8" key="2">
    <citation type="submission" date="2020-12" db="UniProtKB">
        <authorList>
            <consortium name="WormBaseParasite"/>
        </authorList>
    </citation>
    <scope>IDENTIFICATION</scope>
</reference>
<dbReference type="AlphaFoldDB" id="A0A090L1F7"/>
<evidence type="ECO:0000313" key="8">
    <source>
        <dbReference type="WBParaSite" id="SRAE_1000188100.1"/>
    </source>
</evidence>
<accession>A0A090L1F7</accession>
<dbReference type="OrthoDB" id="5875376at2759"/>
<evidence type="ECO:0000256" key="4">
    <source>
        <dbReference type="PROSITE-ProRule" id="PRU00452"/>
    </source>
</evidence>
<dbReference type="InterPro" id="IPR004181">
    <property type="entry name" value="Znf_MIZ"/>
</dbReference>
<dbReference type="Proteomes" id="UP000035682">
    <property type="component" value="Unplaced"/>
</dbReference>
<dbReference type="GO" id="GO:0000785">
    <property type="term" value="C:chromatin"/>
    <property type="evidence" value="ECO:0007669"/>
    <property type="project" value="TreeGrafter"/>
</dbReference>
<gene>
    <name evidence="6 8 9" type="ORF">SRAE_1000188100</name>
</gene>
<evidence type="ECO:0000256" key="1">
    <source>
        <dbReference type="ARBA" id="ARBA00022723"/>
    </source>
</evidence>
<keyword evidence="7" id="KW-1185">Reference proteome</keyword>
<reference evidence="6 7" key="1">
    <citation type="submission" date="2014-09" db="EMBL/GenBank/DDBJ databases">
        <authorList>
            <person name="Martin A.A."/>
        </authorList>
    </citation>
    <scope>NUCLEOTIDE SEQUENCE</scope>
    <source>
        <strain evidence="7">ED321</strain>
        <strain evidence="6">ED321 Heterogonic</strain>
    </source>
</reference>
<dbReference type="WormBase" id="SRAE_1000188100">
    <property type="protein sequence ID" value="SRP06485"/>
    <property type="gene ID" value="WBGene00258491"/>
</dbReference>
<dbReference type="RefSeq" id="XP_024502822.1">
    <property type="nucleotide sequence ID" value="XM_024648890.1"/>
</dbReference>
<keyword evidence="3" id="KW-0862">Zinc</keyword>
<dbReference type="CTD" id="36375986"/>
<dbReference type="PROSITE" id="PS51044">
    <property type="entry name" value="ZF_SP_RING"/>
    <property type="match status" value="1"/>
</dbReference>